<gene>
    <name evidence="1" type="ORF">FRZ61_46720</name>
</gene>
<proteinExistence type="predicted"/>
<dbReference type="EMBL" id="CP042582">
    <property type="protein sequence ID" value="QEX24731.1"/>
    <property type="molecule type" value="Genomic_DNA"/>
</dbReference>
<evidence type="ECO:0000313" key="1">
    <source>
        <dbReference type="EMBL" id="QEX24731.1"/>
    </source>
</evidence>
<evidence type="ECO:0000313" key="2">
    <source>
        <dbReference type="Proteomes" id="UP000325797"/>
    </source>
</evidence>
<dbReference type="KEGG" id="hadh:FRZ61_46720"/>
<name>A0A5J6N4G7_9PROT</name>
<sequence length="205" mass="21810">MLANPAPGRRHRPAAARWLAVGLALFLTGCLIDSKNPIAPPSADAIDPEILGSWGATGDDGAIFVHVFQPADSPPGSVEVITVGFEKDKSGSIDHYCGHLSRLEKRYFINLIGPVEDCKKAAGEPYFFVAYDRSLDDVLTVSLMKEDVVHKAIASGKIAGLKDANGAPTDHITAESDAIRALILGDTGGLWDRALTLRRVKPPGS</sequence>
<reference evidence="1 2" key="1">
    <citation type="submission" date="2019-08" db="EMBL/GenBank/DDBJ databases">
        <title>Hyperibacter terrae gen. nov., sp. nov. and Hyperibacter viscosus sp. nov., two new members in the family Rhodospirillaceae isolated from the rhizosphere of Hypericum perforatum.</title>
        <authorList>
            <person name="Noviana Z."/>
        </authorList>
    </citation>
    <scope>NUCLEOTIDE SEQUENCE [LARGE SCALE GENOMIC DNA]</scope>
    <source>
        <strain evidence="1 2">R5959</strain>
    </source>
</reference>
<accession>A0A5J6N4G7</accession>
<keyword evidence="2" id="KW-1185">Reference proteome</keyword>
<dbReference type="Proteomes" id="UP000325797">
    <property type="component" value="Chromosome"/>
</dbReference>
<organism evidence="1 2">
    <name type="scientific">Hypericibacter adhaerens</name>
    <dbReference type="NCBI Taxonomy" id="2602016"/>
    <lineage>
        <taxon>Bacteria</taxon>
        <taxon>Pseudomonadati</taxon>
        <taxon>Pseudomonadota</taxon>
        <taxon>Alphaproteobacteria</taxon>
        <taxon>Rhodospirillales</taxon>
        <taxon>Dongiaceae</taxon>
        <taxon>Hypericibacter</taxon>
    </lineage>
</organism>
<dbReference type="OrthoDB" id="9831173at2"/>
<dbReference type="AlphaFoldDB" id="A0A5J6N4G7"/>
<dbReference type="RefSeq" id="WP_151119984.1">
    <property type="nucleotide sequence ID" value="NZ_CP042582.1"/>
</dbReference>
<protein>
    <submittedName>
        <fullName evidence="1">Uncharacterized protein</fullName>
    </submittedName>
</protein>